<evidence type="ECO:0000256" key="11">
    <source>
        <dbReference type="ARBA" id="ARBA00023242"/>
    </source>
</evidence>
<sequence>MNGIIHPCCHPEDRPAPTTEDEMYIEIFKYIDRIMSIIRPRKVLYMAIDGVAPRAKMNQQRSRRFRAAQEEQLKNEAEDRIRKELEEKGHMAQDPVTKKQHFDSNCITPGTPFMDQLAICLRYYVAKKLNEDAGWDGLKVIISDASIPGEGEHKIMDYIRRQRNQPGYDPQTHHVLYGLDADLIMLALATHEPHFNILREDVFFKDGKQNGCFVCGQVGHMAAQCTGKPKEVIGKFGEQTTATVEKPYIFLHVGILREYLEIELAVPDLSFEWNLERAIDDWVFLCFFVGNDFLPHLPSLEIREGAIDQLIKLWKQYLSTWGGFLTDSGDLDLKRVEEMIIELGKVEDVTFQKRRDEDEHRREMRKKRKQDAKNRLEGHHGQKAAAHAKRVHLDEAPEIMTRMADIESFPVRNVDAHQRGDANRMAIRKPSGTKQANVAAAEMLRNRLSAAKKSTTLPVSTPSASLDQEATVKSIDAAASSHKRPAEENLTLSPTVTDVKDTMVIPASHDVVKAPLSKRMAIEESDHPINDAHILKDETASSVDTPMQSTETPDAAKIENVVADNVEVMEEEEEEEEEEVVIESMSVAASVPVHIPVPVLDTAKEAAPEVDSDDEAPEDNVRLWESGWKQRYYRKKFQVELDDSTFREAVVTAYVEGLCWVLKYYYQGVQSWKWFYPYHYAPFASDCGFISRLTISFEIGTPFLPVEQLMGVLPAASQSHIPPSLRPLMTEPTSEILDFYPLDFPIDLNGKKYTWQGVALLPFIDETRLLKAIVPIYDQFTEDETRRNTLGSEIVVVGGSHALFDDFCELYGRGVNNTEMVPIDPVKGGRFFGFVRPEDVFTVPGSRYSSPLVELGMPDIENNNSLSAKYQMPVTPDGYKYQAALLPGVQMPLRVLDESDRYAVRMGYNSRRGRGGRGGRGGSTYINRGGAQRVTGLGPSRGSDQQRPLQNNNNNNDRGNGYNNGRHDSRRGGYNDGGYHGDSSHSNNGNSFRGGYGNHNGQAGHYRGRGGNMHLHASRTSDQPYMGGGGYGSYSNNGRNQSYASHSGGYSVAEHSSGYSSDYSSHHRHQSAGNQQGMQYAPAGHHSYNGGQHSSYGQGYNQQPQEQHYSSNGYDAGQQQYSAQPVHDQPLTQGAALVTNLLSQLTGGQSAVNSAPPASAYQPTWSSHEPPAAYQQGNTAYPSYSSSSSGGGRGGYGGYQNSNPPQRPTGNLGWNRNVANGRRGASSAPPSRGARGRYGQ</sequence>
<dbReference type="Pfam" id="PF00098">
    <property type="entry name" value="zf-CCHC"/>
    <property type="match status" value="1"/>
</dbReference>
<keyword evidence="7" id="KW-0540">Nuclease</keyword>
<dbReference type="PROSITE" id="PS50158">
    <property type="entry name" value="ZF_CCHC"/>
    <property type="match status" value="1"/>
</dbReference>
<reference evidence="17 18" key="1">
    <citation type="submission" date="2021-02" db="EMBL/GenBank/DDBJ databases">
        <title>Variation within the Batrachochytrium salamandrivorans European outbreak.</title>
        <authorList>
            <person name="Kelly M."/>
            <person name="Pasmans F."/>
            <person name="Shea T.P."/>
            <person name="Munoz J.F."/>
            <person name="Carranza S."/>
            <person name="Cuomo C.A."/>
            <person name="Martel A."/>
        </authorList>
    </citation>
    <scope>NUCLEOTIDE SEQUENCE [LARGE SCALE GENOMIC DNA]</scope>
    <source>
        <strain evidence="17 18">AMFP18/2</strain>
    </source>
</reference>
<dbReference type="InterPro" id="IPR001878">
    <property type="entry name" value="Znf_CCHC"/>
</dbReference>
<dbReference type="SUPFAM" id="SSF57756">
    <property type="entry name" value="Retrovirus zinc finger-like domains"/>
    <property type="match status" value="1"/>
</dbReference>
<evidence type="ECO:0000256" key="10">
    <source>
        <dbReference type="ARBA" id="ARBA00023054"/>
    </source>
</evidence>
<evidence type="ECO:0000256" key="4">
    <source>
        <dbReference type="ARBA" id="ARBA00022472"/>
    </source>
</evidence>
<dbReference type="SMART" id="SM00343">
    <property type="entry name" value="ZnF_C2HC"/>
    <property type="match status" value="1"/>
</dbReference>
<keyword evidence="4" id="KW-0806">Transcription termination</keyword>
<evidence type="ECO:0000259" key="16">
    <source>
        <dbReference type="PROSITE" id="PS50158"/>
    </source>
</evidence>
<dbReference type="InterPro" id="IPR027073">
    <property type="entry name" value="5_3_exoribonuclease"/>
</dbReference>
<keyword evidence="8" id="KW-0378">Hydrolase</keyword>
<feature type="compositionally biased region" description="Polar residues" evidence="15">
    <location>
        <begin position="1089"/>
        <end position="1117"/>
    </location>
</feature>
<dbReference type="CDD" id="cd18673">
    <property type="entry name" value="PIN_XRN1-2-like"/>
    <property type="match status" value="1"/>
</dbReference>
<dbReference type="Proteomes" id="UP001648503">
    <property type="component" value="Unassembled WGS sequence"/>
</dbReference>
<feature type="compositionally biased region" description="Gly residues" evidence="15">
    <location>
        <begin position="1189"/>
        <end position="1198"/>
    </location>
</feature>
<keyword evidence="14" id="KW-0863">Zinc-finger</keyword>
<dbReference type="InterPro" id="IPR041412">
    <property type="entry name" value="Xrn1_helical"/>
</dbReference>
<feature type="region of interest" description="Disordered" evidence="15">
    <location>
        <begin position="354"/>
        <end position="391"/>
    </location>
</feature>
<feature type="compositionally biased region" description="Basic and acidic residues" evidence="15">
    <location>
        <begin position="371"/>
        <end position="380"/>
    </location>
</feature>
<keyword evidence="14" id="KW-0479">Metal-binding</keyword>
<keyword evidence="18" id="KW-1185">Reference proteome</keyword>
<keyword evidence="6" id="KW-0507">mRNA processing</keyword>
<evidence type="ECO:0000256" key="1">
    <source>
        <dbReference type="ARBA" id="ARBA00004123"/>
    </source>
</evidence>
<dbReference type="PANTHER" id="PTHR12341:SF41">
    <property type="entry name" value="5'-3' EXORIBONUCLEASE 2"/>
    <property type="match status" value="1"/>
</dbReference>
<dbReference type="Gene3D" id="3.40.50.12390">
    <property type="match status" value="2"/>
</dbReference>
<feature type="compositionally biased region" description="Low complexity" evidence="15">
    <location>
        <begin position="951"/>
        <end position="964"/>
    </location>
</feature>
<evidence type="ECO:0000313" key="18">
    <source>
        <dbReference type="Proteomes" id="UP001648503"/>
    </source>
</evidence>
<evidence type="ECO:0000256" key="6">
    <source>
        <dbReference type="ARBA" id="ARBA00022664"/>
    </source>
</evidence>
<evidence type="ECO:0000256" key="14">
    <source>
        <dbReference type="PROSITE-ProRule" id="PRU00047"/>
    </source>
</evidence>
<proteinExistence type="inferred from homology"/>
<evidence type="ECO:0000256" key="5">
    <source>
        <dbReference type="ARBA" id="ARBA00022552"/>
    </source>
</evidence>
<evidence type="ECO:0000256" key="9">
    <source>
        <dbReference type="ARBA" id="ARBA00022839"/>
    </source>
</evidence>
<comment type="caution">
    <text evidence="17">The sequence shown here is derived from an EMBL/GenBank/DDBJ whole genome shotgun (WGS) entry which is preliminary data.</text>
</comment>
<dbReference type="Pfam" id="PF03159">
    <property type="entry name" value="XRN_N"/>
    <property type="match status" value="1"/>
</dbReference>
<keyword evidence="9" id="KW-0269">Exonuclease</keyword>
<keyword evidence="5" id="KW-0698">rRNA processing</keyword>
<dbReference type="PIRSF" id="PIRSF037239">
    <property type="entry name" value="Exonuclease_Xrn2"/>
    <property type="match status" value="1"/>
</dbReference>
<keyword evidence="10" id="KW-0175">Coiled coil</keyword>
<protein>
    <recommendedName>
        <fullName evidence="3">5'-3' exoribonuclease 2</fullName>
    </recommendedName>
</protein>
<comment type="subunit">
    <text evidence="13">Interacts with RAI1; the interaction is direct, stabilizes RAT1 protein structure and may stimulate its exoribonuclease activity. The interaction also stimulates RAI1 pyrophosphohydrolase activity, probably by recruiting it to mRNA substrates.</text>
</comment>
<comment type="subcellular location">
    <subcellularLocation>
        <location evidence="1">Nucleus</location>
    </subcellularLocation>
</comment>
<dbReference type="InterPro" id="IPR017151">
    <property type="entry name" value="Xrn2/3/4"/>
</dbReference>
<evidence type="ECO:0000313" key="17">
    <source>
        <dbReference type="EMBL" id="KAH6595210.1"/>
    </source>
</evidence>
<feature type="region of interest" description="Disordered" evidence="15">
    <location>
        <begin position="1148"/>
        <end position="1240"/>
    </location>
</feature>
<evidence type="ECO:0000256" key="7">
    <source>
        <dbReference type="ARBA" id="ARBA00022722"/>
    </source>
</evidence>
<evidence type="ECO:0000256" key="3">
    <source>
        <dbReference type="ARBA" id="ARBA00013845"/>
    </source>
</evidence>
<evidence type="ECO:0000256" key="8">
    <source>
        <dbReference type="ARBA" id="ARBA00022801"/>
    </source>
</evidence>
<evidence type="ECO:0000256" key="13">
    <source>
        <dbReference type="ARBA" id="ARBA00046943"/>
    </source>
</evidence>
<dbReference type="EMBL" id="JAFCIX010000312">
    <property type="protein sequence ID" value="KAH6595210.1"/>
    <property type="molecule type" value="Genomic_DNA"/>
</dbReference>
<dbReference type="Pfam" id="PF17846">
    <property type="entry name" value="XRN_M"/>
    <property type="match status" value="2"/>
</dbReference>
<keyword evidence="14" id="KW-0862">Zinc</keyword>
<dbReference type="Gene3D" id="1.25.40.1050">
    <property type="match status" value="1"/>
</dbReference>
<dbReference type="InterPro" id="IPR004859">
    <property type="entry name" value="Xrn1_N"/>
</dbReference>
<evidence type="ECO:0000256" key="12">
    <source>
        <dbReference type="ARBA" id="ARBA00046137"/>
    </source>
</evidence>
<feature type="domain" description="CCHC-type" evidence="16">
    <location>
        <begin position="212"/>
        <end position="225"/>
    </location>
</feature>
<gene>
    <name evidence="17" type="ORF">BASA50_006004</name>
</gene>
<organism evidence="17 18">
    <name type="scientific">Batrachochytrium salamandrivorans</name>
    <dbReference type="NCBI Taxonomy" id="1357716"/>
    <lineage>
        <taxon>Eukaryota</taxon>
        <taxon>Fungi</taxon>
        <taxon>Fungi incertae sedis</taxon>
        <taxon>Chytridiomycota</taxon>
        <taxon>Chytridiomycota incertae sedis</taxon>
        <taxon>Chytridiomycetes</taxon>
        <taxon>Rhizophydiales</taxon>
        <taxon>Rhizophydiales incertae sedis</taxon>
        <taxon>Batrachochytrium</taxon>
    </lineage>
</organism>
<evidence type="ECO:0000256" key="2">
    <source>
        <dbReference type="ARBA" id="ARBA00006994"/>
    </source>
</evidence>
<feature type="region of interest" description="Disordered" evidence="15">
    <location>
        <begin position="907"/>
        <end position="1117"/>
    </location>
</feature>
<accession>A0ABQ8FBJ8</accession>
<comment type="similarity">
    <text evidence="2">Belongs to the 5'-3' exonuclease family. XRN2/RAT1 subfamily.</text>
</comment>
<comment type="function">
    <text evidence="12">Possesses 5'-&gt;3' exoribonuclease activity. Required for the processing of nuclear mRNA and rRNA precursors. May promote the termination of transcription by RNA polymerase II. Essential for vegetative cell growth and chromosome segregation.</text>
</comment>
<dbReference type="InterPro" id="IPR036875">
    <property type="entry name" value="Znf_CCHC_sf"/>
</dbReference>
<feature type="compositionally biased region" description="Polar residues" evidence="15">
    <location>
        <begin position="1200"/>
        <end position="1218"/>
    </location>
</feature>
<keyword evidence="11" id="KW-0539">Nucleus</keyword>
<dbReference type="PANTHER" id="PTHR12341">
    <property type="entry name" value="5'-&gt;3' EXORIBONUCLEASE"/>
    <property type="match status" value="1"/>
</dbReference>
<keyword evidence="4" id="KW-0805">Transcription regulation</keyword>
<evidence type="ECO:0000256" key="15">
    <source>
        <dbReference type="SAM" id="MobiDB-lite"/>
    </source>
</evidence>
<name>A0ABQ8FBJ8_9FUNG</name>
<keyword evidence="4" id="KW-0804">Transcription</keyword>